<evidence type="ECO:0000256" key="2">
    <source>
        <dbReference type="ARBA" id="ARBA00005912"/>
    </source>
</evidence>
<dbReference type="HAMAP" id="MF_00040">
    <property type="entry name" value="RRF"/>
    <property type="match status" value="1"/>
</dbReference>
<dbReference type="NCBIfam" id="TIGR00496">
    <property type="entry name" value="frr"/>
    <property type="match status" value="1"/>
</dbReference>
<dbReference type="FunFam" id="3.30.1360.40:FF:000001">
    <property type="entry name" value="Ribosome-recycling factor"/>
    <property type="match status" value="1"/>
</dbReference>
<comment type="similarity">
    <text evidence="2 5">Belongs to the RRF family.</text>
</comment>
<organism evidence="8 9">
    <name type="scientific">Candidatus Saganbacteria bacterium CG08_land_8_20_14_0_20_45_16</name>
    <dbReference type="NCBI Taxonomy" id="2014293"/>
    <lineage>
        <taxon>Bacteria</taxon>
        <taxon>Bacillati</taxon>
        <taxon>Saganbacteria</taxon>
    </lineage>
</organism>
<dbReference type="FunFam" id="1.10.132.20:FF:000001">
    <property type="entry name" value="Ribosome-recycling factor"/>
    <property type="match status" value="1"/>
</dbReference>
<dbReference type="EMBL" id="PEYM01000008">
    <property type="protein sequence ID" value="PIS31587.1"/>
    <property type="molecule type" value="Genomic_DNA"/>
</dbReference>
<keyword evidence="4 5" id="KW-0648">Protein biosynthesis</keyword>
<dbReference type="AlphaFoldDB" id="A0A2H0Y3S9"/>
<dbReference type="InterPro" id="IPR023584">
    <property type="entry name" value="Ribosome_recyc_fac_dom"/>
</dbReference>
<dbReference type="InterPro" id="IPR002661">
    <property type="entry name" value="Ribosome_recyc_fac"/>
</dbReference>
<dbReference type="Gene3D" id="3.30.1360.40">
    <property type="match status" value="1"/>
</dbReference>
<dbReference type="Pfam" id="PF01765">
    <property type="entry name" value="RRF"/>
    <property type="match status" value="1"/>
</dbReference>
<comment type="caution">
    <text evidence="8">The sequence shown here is derived from an EMBL/GenBank/DDBJ whole genome shotgun (WGS) entry which is preliminary data.</text>
</comment>
<proteinExistence type="inferred from homology"/>
<accession>A0A2H0Y3S9</accession>
<evidence type="ECO:0000313" key="9">
    <source>
        <dbReference type="Proteomes" id="UP000231343"/>
    </source>
</evidence>
<evidence type="ECO:0000256" key="4">
    <source>
        <dbReference type="ARBA" id="ARBA00022917"/>
    </source>
</evidence>
<keyword evidence="3 5" id="KW-0963">Cytoplasm</keyword>
<dbReference type="InterPro" id="IPR036191">
    <property type="entry name" value="RRF_sf"/>
</dbReference>
<name>A0A2H0Y3S9_UNCSA</name>
<dbReference type="Proteomes" id="UP000231343">
    <property type="component" value="Unassembled WGS sequence"/>
</dbReference>
<evidence type="ECO:0000256" key="5">
    <source>
        <dbReference type="HAMAP-Rule" id="MF_00040"/>
    </source>
</evidence>
<evidence type="ECO:0000259" key="7">
    <source>
        <dbReference type="Pfam" id="PF01765"/>
    </source>
</evidence>
<evidence type="ECO:0000256" key="3">
    <source>
        <dbReference type="ARBA" id="ARBA00022490"/>
    </source>
</evidence>
<comment type="function">
    <text evidence="5">Responsible for the release of ribosomes from messenger RNA at the termination of protein biosynthesis. May increase the efficiency of translation by recycling ribosomes from one round of translation to another.</text>
</comment>
<dbReference type="GO" id="GO:0005737">
    <property type="term" value="C:cytoplasm"/>
    <property type="evidence" value="ECO:0007669"/>
    <property type="project" value="UniProtKB-SubCell"/>
</dbReference>
<evidence type="ECO:0000256" key="1">
    <source>
        <dbReference type="ARBA" id="ARBA00004496"/>
    </source>
</evidence>
<dbReference type="SUPFAM" id="SSF55194">
    <property type="entry name" value="Ribosome recycling factor, RRF"/>
    <property type="match status" value="1"/>
</dbReference>
<dbReference type="GO" id="GO:0006415">
    <property type="term" value="P:translational termination"/>
    <property type="evidence" value="ECO:0007669"/>
    <property type="project" value="UniProtKB-UniRule"/>
</dbReference>
<dbReference type="PANTHER" id="PTHR20982:SF3">
    <property type="entry name" value="MITOCHONDRIAL RIBOSOME RECYCLING FACTOR PSEUDO 1"/>
    <property type="match status" value="1"/>
</dbReference>
<feature type="region of interest" description="Disordered" evidence="6">
    <location>
        <begin position="136"/>
        <end position="161"/>
    </location>
</feature>
<dbReference type="PANTHER" id="PTHR20982">
    <property type="entry name" value="RIBOSOME RECYCLING FACTOR"/>
    <property type="match status" value="1"/>
</dbReference>
<evidence type="ECO:0000313" key="8">
    <source>
        <dbReference type="EMBL" id="PIS31587.1"/>
    </source>
</evidence>
<sequence length="184" mass="20918">MSDIIVESENKMKKSIETLKRNFAAVRTGRASPALLDHIKVEYYGTEMPLKQLASISVPEPRMLVISPFDKGAAQAIEKAIMTSDLGINPNRDASVIRLVMPEPSEERRRDLVKLLKKEAEEAKVALRNVRREGMDTLKKQKTEKKITEDVEKGQDKKMQEMTDRYCKTVDDLVKAKEAEVMEV</sequence>
<evidence type="ECO:0000256" key="6">
    <source>
        <dbReference type="SAM" id="MobiDB-lite"/>
    </source>
</evidence>
<comment type="subcellular location">
    <subcellularLocation>
        <location evidence="1 5">Cytoplasm</location>
    </subcellularLocation>
</comment>
<reference evidence="8 9" key="1">
    <citation type="submission" date="2017-09" db="EMBL/GenBank/DDBJ databases">
        <title>Depth-based differentiation of microbial function through sediment-hosted aquifers and enrichment of novel symbionts in the deep terrestrial subsurface.</title>
        <authorList>
            <person name="Probst A.J."/>
            <person name="Ladd B."/>
            <person name="Jarett J.K."/>
            <person name="Geller-Mcgrath D.E."/>
            <person name="Sieber C.M."/>
            <person name="Emerson J.B."/>
            <person name="Anantharaman K."/>
            <person name="Thomas B.C."/>
            <person name="Malmstrom R."/>
            <person name="Stieglmeier M."/>
            <person name="Klingl A."/>
            <person name="Woyke T."/>
            <person name="Ryan C.M."/>
            <person name="Banfield J.F."/>
        </authorList>
    </citation>
    <scope>NUCLEOTIDE SEQUENCE [LARGE SCALE GENOMIC DNA]</scope>
    <source>
        <strain evidence="8">CG08_land_8_20_14_0_20_45_16</strain>
    </source>
</reference>
<dbReference type="Gene3D" id="1.10.132.20">
    <property type="entry name" value="Ribosome-recycling factor"/>
    <property type="match status" value="1"/>
</dbReference>
<dbReference type="GO" id="GO:0043023">
    <property type="term" value="F:ribosomal large subunit binding"/>
    <property type="evidence" value="ECO:0007669"/>
    <property type="project" value="TreeGrafter"/>
</dbReference>
<gene>
    <name evidence="5" type="primary">frr</name>
    <name evidence="8" type="ORF">COT42_00790</name>
</gene>
<feature type="domain" description="Ribosome recycling factor" evidence="7">
    <location>
        <begin position="19"/>
        <end position="182"/>
    </location>
</feature>
<protein>
    <recommendedName>
        <fullName evidence="5">Ribosome-recycling factor</fullName>
        <shortName evidence="5">RRF</shortName>
    </recommendedName>
    <alternativeName>
        <fullName evidence="5">Ribosome-releasing factor</fullName>
    </alternativeName>
</protein>
<dbReference type="CDD" id="cd00520">
    <property type="entry name" value="RRF"/>
    <property type="match status" value="1"/>
</dbReference>